<reference evidence="1" key="3">
    <citation type="journal article" date="2017" name="Nature">
        <title>Genome sequence of the progenitor of the wheat D genome Aegilops tauschii.</title>
        <authorList>
            <person name="Luo M.C."/>
            <person name="Gu Y.Q."/>
            <person name="Puiu D."/>
            <person name="Wang H."/>
            <person name="Twardziok S.O."/>
            <person name="Deal K.R."/>
            <person name="Huo N."/>
            <person name="Zhu T."/>
            <person name="Wang L."/>
            <person name="Wang Y."/>
            <person name="McGuire P.E."/>
            <person name="Liu S."/>
            <person name="Long H."/>
            <person name="Ramasamy R.K."/>
            <person name="Rodriguez J.C."/>
            <person name="Van S.L."/>
            <person name="Yuan L."/>
            <person name="Wang Z."/>
            <person name="Xia Z."/>
            <person name="Xiao L."/>
            <person name="Anderson O.D."/>
            <person name="Ouyang S."/>
            <person name="Liang Y."/>
            <person name="Zimin A.V."/>
            <person name="Pertea G."/>
            <person name="Qi P."/>
            <person name="Bennetzen J.L."/>
            <person name="Dai X."/>
            <person name="Dawson M.W."/>
            <person name="Muller H.G."/>
            <person name="Kugler K."/>
            <person name="Rivarola-Duarte L."/>
            <person name="Spannagl M."/>
            <person name="Mayer K.F.X."/>
            <person name="Lu F.H."/>
            <person name="Bevan M.W."/>
            <person name="Leroy P."/>
            <person name="Li P."/>
            <person name="You F.M."/>
            <person name="Sun Q."/>
            <person name="Liu Z."/>
            <person name="Lyons E."/>
            <person name="Wicker T."/>
            <person name="Salzberg S.L."/>
            <person name="Devos K.M."/>
            <person name="Dvorak J."/>
        </authorList>
    </citation>
    <scope>NUCLEOTIDE SEQUENCE [LARGE SCALE GENOMIC DNA]</scope>
    <source>
        <strain evidence="1">cv. AL8/78</strain>
    </source>
</reference>
<keyword evidence="2" id="KW-1185">Reference proteome</keyword>
<dbReference type="AlphaFoldDB" id="A0A453MY84"/>
<protein>
    <submittedName>
        <fullName evidence="1">Uncharacterized protein</fullName>
    </submittedName>
</protein>
<evidence type="ECO:0000313" key="2">
    <source>
        <dbReference type="Proteomes" id="UP000015105"/>
    </source>
</evidence>
<reference evidence="1" key="5">
    <citation type="journal article" date="2021" name="G3 (Bethesda)">
        <title>Aegilops tauschii genome assembly Aet v5.0 features greater sequence contiguity and improved annotation.</title>
        <authorList>
            <person name="Wang L."/>
            <person name="Zhu T."/>
            <person name="Rodriguez J.C."/>
            <person name="Deal K.R."/>
            <person name="Dubcovsky J."/>
            <person name="McGuire P.E."/>
            <person name="Lux T."/>
            <person name="Spannagl M."/>
            <person name="Mayer K.F.X."/>
            <person name="Baldrich P."/>
            <person name="Meyers B.C."/>
            <person name="Huo N."/>
            <person name="Gu Y.Q."/>
            <person name="Zhou H."/>
            <person name="Devos K.M."/>
            <person name="Bennetzen J.L."/>
            <person name="Unver T."/>
            <person name="Budak H."/>
            <person name="Gulick P.J."/>
            <person name="Galiba G."/>
            <person name="Kalapos B."/>
            <person name="Nelson D.R."/>
            <person name="Li P."/>
            <person name="You F.M."/>
            <person name="Luo M.C."/>
            <person name="Dvorak J."/>
        </authorList>
    </citation>
    <scope>NUCLEOTIDE SEQUENCE [LARGE SCALE GENOMIC DNA]</scope>
    <source>
        <strain evidence="1">cv. AL8/78</strain>
    </source>
</reference>
<proteinExistence type="predicted"/>
<dbReference type="Gramene" id="AET6Gv20143900.25">
    <property type="protein sequence ID" value="AET6Gv20143900.25"/>
    <property type="gene ID" value="AET6Gv20143900"/>
</dbReference>
<accession>A0A453MY84</accession>
<reference evidence="2" key="1">
    <citation type="journal article" date="2014" name="Science">
        <title>Ancient hybridizations among the ancestral genomes of bread wheat.</title>
        <authorList>
            <consortium name="International Wheat Genome Sequencing Consortium,"/>
            <person name="Marcussen T."/>
            <person name="Sandve S.R."/>
            <person name="Heier L."/>
            <person name="Spannagl M."/>
            <person name="Pfeifer M."/>
            <person name="Jakobsen K.S."/>
            <person name="Wulff B.B."/>
            <person name="Steuernagel B."/>
            <person name="Mayer K.F."/>
            <person name="Olsen O.A."/>
        </authorList>
    </citation>
    <scope>NUCLEOTIDE SEQUENCE [LARGE SCALE GENOMIC DNA]</scope>
    <source>
        <strain evidence="2">cv. AL8/78</strain>
    </source>
</reference>
<dbReference type="EnsemblPlants" id="AET6Gv20143900.25">
    <property type="protein sequence ID" value="AET6Gv20143900.25"/>
    <property type="gene ID" value="AET6Gv20143900"/>
</dbReference>
<reference evidence="1" key="4">
    <citation type="submission" date="2019-03" db="UniProtKB">
        <authorList>
            <consortium name="EnsemblPlants"/>
        </authorList>
    </citation>
    <scope>IDENTIFICATION</scope>
</reference>
<dbReference type="Proteomes" id="UP000015105">
    <property type="component" value="Chromosome 6D"/>
</dbReference>
<evidence type="ECO:0000313" key="1">
    <source>
        <dbReference type="EnsemblPlants" id="AET6Gv20143900.25"/>
    </source>
</evidence>
<sequence length="79" mass="8811">GRSLSGEVDFGCRSFVYSGKCASLSQRADVTNNLPALQIAIIYRFDSGLDPTFYMQVCLALRRFFNARNLGGFYSRVCV</sequence>
<name>A0A453MY84_AEGTS</name>
<organism evidence="1 2">
    <name type="scientific">Aegilops tauschii subsp. strangulata</name>
    <name type="common">Goatgrass</name>
    <dbReference type="NCBI Taxonomy" id="200361"/>
    <lineage>
        <taxon>Eukaryota</taxon>
        <taxon>Viridiplantae</taxon>
        <taxon>Streptophyta</taxon>
        <taxon>Embryophyta</taxon>
        <taxon>Tracheophyta</taxon>
        <taxon>Spermatophyta</taxon>
        <taxon>Magnoliopsida</taxon>
        <taxon>Liliopsida</taxon>
        <taxon>Poales</taxon>
        <taxon>Poaceae</taxon>
        <taxon>BOP clade</taxon>
        <taxon>Pooideae</taxon>
        <taxon>Triticodae</taxon>
        <taxon>Triticeae</taxon>
        <taxon>Triticinae</taxon>
        <taxon>Aegilops</taxon>
    </lineage>
</organism>
<reference evidence="2" key="2">
    <citation type="journal article" date="2017" name="Nat. Plants">
        <title>The Aegilops tauschii genome reveals multiple impacts of transposons.</title>
        <authorList>
            <person name="Zhao G."/>
            <person name="Zou C."/>
            <person name="Li K."/>
            <person name="Wang K."/>
            <person name="Li T."/>
            <person name="Gao L."/>
            <person name="Zhang X."/>
            <person name="Wang H."/>
            <person name="Yang Z."/>
            <person name="Liu X."/>
            <person name="Jiang W."/>
            <person name="Mao L."/>
            <person name="Kong X."/>
            <person name="Jiao Y."/>
            <person name="Jia J."/>
        </authorList>
    </citation>
    <scope>NUCLEOTIDE SEQUENCE [LARGE SCALE GENOMIC DNA]</scope>
    <source>
        <strain evidence="2">cv. AL8/78</strain>
    </source>
</reference>